<gene>
    <name evidence="5" type="primary">LOC106800027</name>
</gene>
<dbReference type="InterPro" id="IPR011029">
    <property type="entry name" value="DEATH-like_dom_sf"/>
</dbReference>
<keyword evidence="1" id="KW-0175">Coiled coil</keyword>
<dbReference type="SMART" id="SM01289">
    <property type="entry name" value="PYRIN"/>
    <property type="match status" value="1"/>
</dbReference>
<keyword evidence="4" id="KW-1185">Reference proteome</keyword>
<dbReference type="Proteomes" id="UP000694910">
    <property type="component" value="Unplaced"/>
</dbReference>
<dbReference type="CDD" id="cd08305">
    <property type="entry name" value="Pyrin"/>
    <property type="match status" value="1"/>
</dbReference>
<accession>A0ABM1DL27</accession>
<reference evidence="5" key="1">
    <citation type="submission" date="2025-08" db="UniProtKB">
        <authorList>
            <consortium name="RefSeq"/>
        </authorList>
    </citation>
    <scope>IDENTIFICATION</scope>
</reference>
<feature type="region of interest" description="Disordered" evidence="2">
    <location>
        <begin position="97"/>
        <end position="136"/>
    </location>
</feature>
<sequence>METECKKIVLLKGLEPISDYHFSMVKSLLASDLKLTRKTQNEHNKIQIADLMAEKFPGAASVDKLIKLYKDIEELKDRAKTLKNEKLKVIRRWKARGTTPVKQSKKDKLSSDESTSTTNKGFGPELINDMPILKVG</sequence>
<dbReference type="Gene3D" id="1.10.533.10">
    <property type="entry name" value="Death Domain, Fas"/>
    <property type="match status" value="1"/>
</dbReference>
<evidence type="ECO:0000313" key="5">
    <source>
        <dbReference type="RefSeq" id="XP_014652508.1"/>
    </source>
</evidence>
<dbReference type="PANTHER" id="PTHR12200:SF24">
    <property type="entry name" value="INTERFERON ACTIVATED GENE 207-RELATED"/>
    <property type="match status" value="1"/>
</dbReference>
<dbReference type="RefSeq" id="XP_014652508.1">
    <property type="nucleotide sequence ID" value="XM_014797022.1"/>
</dbReference>
<dbReference type="GeneID" id="106800027"/>
<dbReference type="PROSITE" id="PS50824">
    <property type="entry name" value="DAPIN"/>
    <property type="match status" value="1"/>
</dbReference>
<proteinExistence type="predicted"/>
<dbReference type="PANTHER" id="PTHR12200">
    <property type="entry name" value="INTERFERON-INDUCIBLE PROTEIN AIM2 FAMILY MEMBER"/>
    <property type="match status" value="1"/>
</dbReference>
<name>A0ABM1DL27_CERSS</name>
<dbReference type="InterPro" id="IPR004020">
    <property type="entry name" value="DAPIN"/>
</dbReference>
<evidence type="ECO:0000256" key="1">
    <source>
        <dbReference type="SAM" id="Coils"/>
    </source>
</evidence>
<evidence type="ECO:0000256" key="2">
    <source>
        <dbReference type="SAM" id="MobiDB-lite"/>
    </source>
</evidence>
<protein>
    <submittedName>
        <fullName evidence="5">Pyrin and HIN domain-containing protein 1-like</fullName>
    </submittedName>
</protein>
<evidence type="ECO:0000313" key="4">
    <source>
        <dbReference type="Proteomes" id="UP000694910"/>
    </source>
</evidence>
<dbReference type="InterPro" id="IPR040205">
    <property type="entry name" value="HIN-200"/>
</dbReference>
<dbReference type="Pfam" id="PF02758">
    <property type="entry name" value="PYRIN"/>
    <property type="match status" value="1"/>
</dbReference>
<dbReference type="SUPFAM" id="SSF47986">
    <property type="entry name" value="DEATH domain"/>
    <property type="match status" value="1"/>
</dbReference>
<organism evidence="4 5">
    <name type="scientific">Ceratotherium simum simum</name>
    <name type="common">Southern white rhinoceros</name>
    <dbReference type="NCBI Taxonomy" id="73337"/>
    <lineage>
        <taxon>Eukaryota</taxon>
        <taxon>Metazoa</taxon>
        <taxon>Chordata</taxon>
        <taxon>Craniata</taxon>
        <taxon>Vertebrata</taxon>
        <taxon>Euteleostomi</taxon>
        <taxon>Mammalia</taxon>
        <taxon>Eutheria</taxon>
        <taxon>Laurasiatheria</taxon>
        <taxon>Perissodactyla</taxon>
        <taxon>Rhinocerotidae</taxon>
        <taxon>Ceratotherium</taxon>
    </lineage>
</organism>
<feature type="coiled-coil region" evidence="1">
    <location>
        <begin position="65"/>
        <end position="92"/>
    </location>
</feature>
<evidence type="ECO:0000259" key="3">
    <source>
        <dbReference type="PROSITE" id="PS50824"/>
    </source>
</evidence>
<feature type="domain" description="Pyrin" evidence="3">
    <location>
        <begin position="1"/>
        <end position="88"/>
    </location>
</feature>